<evidence type="ECO:0000313" key="3">
    <source>
        <dbReference type="Proteomes" id="UP000245764"/>
    </source>
</evidence>
<protein>
    <submittedName>
        <fullName evidence="2">Uncharacterized protein</fullName>
    </submittedName>
</protein>
<gene>
    <name evidence="2" type="ORF">ZT1E4_G1552</name>
</gene>
<organism evidence="2 3">
    <name type="scientific">Zymoseptoria tritici ST99CH_1E4</name>
    <dbReference type="NCBI Taxonomy" id="1276532"/>
    <lineage>
        <taxon>Eukaryota</taxon>
        <taxon>Fungi</taxon>
        <taxon>Dikarya</taxon>
        <taxon>Ascomycota</taxon>
        <taxon>Pezizomycotina</taxon>
        <taxon>Dothideomycetes</taxon>
        <taxon>Dothideomycetidae</taxon>
        <taxon>Mycosphaerellales</taxon>
        <taxon>Mycosphaerellaceae</taxon>
        <taxon>Zymoseptoria</taxon>
    </lineage>
</organism>
<dbReference type="AlphaFoldDB" id="A0A2H1FNH6"/>
<evidence type="ECO:0000256" key="1">
    <source>
        <dbReference type="SAM" id="Phobius"/>
    </source>
</evidence>
<sequence>MAVTPMRTHALGWPSTMIVTHAENGNEDLETAKFDFGESEEMWVGLGLLLRLLDVVDVEVVATLLCFVLLVLLLDLMTHDTALFVSLDVGRFVVVGVGAGTRKGVSTAGRERVGTTTTMGERLIMQTQILLVAYHYATDDRLHVTPSIREHK</sequence>
<keyword evidence="1" id="KW-0812">Transmembrane</keyword>
<evidence type="ECO:0000313" key="2">
    <source>
        <dbReference type="EMBL" id="SMR42774.1"/>
    </source>
</evidence>
<dbReference type="EMBL" id="LT854253">
    <property type="protein sequence ID" value="SMR42774.1"/>
    <property type="molecule type" value="Genomic_DNA"/>
</dbReference>
<accession>A0A2H1FNH6</accession>
<keyword evidence="1" id="KW-1133">Transmembrane helix</keyword>
<dbReference type="Proteomes" id="UP000245764">
    <property type="component" value="Chromosome 1"/>
</dbReference>
<name>A0A2H1FNH6_ZYMTR</name>
<proteinExistence type="predicted"/>
<reference evidence="3" key="1">
    <citation type="submission" date="2017-05" db="EMBL/GenBank/DDBJ databases">
        <authorList>
            <person name="Song R."/>
            <person name="Chenine A.L."/>
            <person name="Ruprecht R.M."/>
        </authorList>
    </citation>
    <scope>NUCLEOTIDE SEQUENCE [LARGE SCALE GENOMIC DNA]</scope>
</reference>
<keyword evidence="1" id="KW-0472">Membrane</keyword>
<feature type="transmembrane region" description="Helical" evidence="1">
    <location>
        <begin position="48"/>
        <end position="74"/>
    </location>
</feature>